<accession>F8QKT6</accession>
<protein>
    <submittedName>
        <fullName evidence="1">Uncharacterized protein</fullName>
    </submittedName>
</protein>
<evidence type="ECO:0000313" key="1">
    <source>
        <dbReference type="EMBL" id="EGN91084.1"/>
    </source>
</evidence>
<dbReference type="Proteomes" id="UP000008063">
    <property type="component" value="Unassembled WGS sequence"/>
</dbReference>
<gene>
    <name evidence="1" type="ORF">SERLA73DRAFT_81224</name>
</gene>
<dbReference type="EMBL" id="GL946464">
    <property type="protein sequence ID" value="EGN91084.1"/>
    <property type="molecule type" value="Genomic_DNA"/>
</dbReference>
<keyword evidence="2" id="KW-1185">Reference proteome</keyword>
<evidence type="ECO:0000313" key="2">
    <source>
        <dbReference type="Proteomes" id="UP000008063"/>
    </source>
</evidence>
<organism evidence="2">
    <name type="scientific">Serpula lacrymans var. lacrymans (strain S7.3)</name>
    <name type="common">Dry rot fungus</name>
    <dbReference type="NCBI Taxonomy" id="936435"/>
    <lineage>
        <taxon>Eukaryota</taxon>
        <taxon>Fungi</taxon>
        <taxon>Dikarya</taxon>
        <taxon>Basidiomycota</taxon>
        <taxon>Agaricomycotina</taxon>
        <taxon>Agaricomycetes</taxon>
        <taxon>Agaricomycetidae</taxon>
        <taxon>Boletales</taxon>
        <taxon>Coniophorineae</taxon>
        <taxon>Serpulaceae</taxon>
        <taxon>Serpula</taxon>
    </lineage>
</organism>
<dbReference type="HOGENOM" id="CLU_2198594_0_0_1"/>
<reference evidence="2" key="1">
    <citation type="journal article" date="2011" name="Science">
        <title>The plant cell wall-decomposing machinery underlies the functional diversity of forest fungi.</title>
        <authorList>
            <person name="Eastwood D.C."/>
            <person name="Floudas D."/>
            <person name="Binder M."/>
            <person name="Majcherczyk A."/>
            <person name="Schneider P."/>
            <person name="Aerts A."/>
            <person name="Asiegbu F.O."/>
            <person name="Baker S.E."/>
            <person name="Barry K."/>
            <person name="Bendiksby M."/>
            <person name="Blumentritt M."/>
            <person name="Coutinho P.M."/>
            <person name="Cullen D."/>
            <person name="de Vries R.P."/>
            <person name="Gathman A."/>
            <person name="Goodell B."/>
            <person name="Henrissat B."/>
            <person name="Ihrmark K."/>
            <person name="Kauserud H."/>
            <person name="Kohler A."/>
            <person name="LaButti K."/>
            <person name="Lapidus A."/>
            <person name="Lavin J.L."/>
            <person name="Lee Y.-H."/>
            <person name="Lindquist E."/>
            <person name="Lilly W."/>
            <person name="Lucas S."/>
            <person name="Morin E."/>
            <person name="Murat C."/>
            <person name="Oguiza J.A."/>
            <person name="Park J."/>
            <person name="Pisabarro A.G."/>
            <person name="Riley R."/>
            <person name="Rosling A."/>
            <person name="Salamov A."/>
            <person name="Schmidt O."/>
            <person name="Schmutz J."/>
            <person name="Skrede I."/>
            <person name="Stenlid J."/>
            <person name="Wiebenga A."/>
            <person name="Xie X."/>
            <person name="Kuees U."/>
            <person name="Hibbett D.S."/>
            <person name="Hoffmeister D."/>
            <person name="Hoegberg N."/>
            <person name="Martin F."/>
            <person name="Grigoriev I.V."/>
            <person name="Watkinson S.C."/>
        </authorList>
    </citation>
    <scope>NUCLEOTIDE SEQUENCE [LARGE SCALE GENOMIC DNA]</scope>
    <source>
        <strain evidence="2">strain S7.3</strain>
    </source>
</reference>
<name>F8QKT6_SERL3</name>
<dbReference type="InParanoid" id="F8QKT6"/>
<dbReference type="AlphaFoldDB" id="F8QKT6"/>
<sequence>MLQGRLKGQSLDQDRLSCLQGDKRMRHAFATAEQESWPVLGIVVAHPALQIDMANGQIRRLQQLRIIERDAVLAVGQLPVEDAVIDTLRVQPALIPSRAIQRWRQEAR</sequence>
<proteinExistence type="predicted"/>